<dbReference type="Pfam" id="PF08028">
    <property type="entry name" value="Acyl-CoA_dh_2"/>
    <property type="match status" value="1"/>
</dbReference>
<evidence type="ECO:0000313" key="4">
    <source>
        <dbReference type="Proteomes" id="UP000254978"/>
    </source>
</evidence>
<gene>
    <name evidence="3" type="primary">hsaA_6</name>
    <name evidence="3" type="ORF">NCTC10821_03239</name>
</gene>
<dbReference type="Gene3D" id="1.20.140.10">
    <property type="entry name" value="Butyryl-CoA Dehydrogenase, subunit A, domain 3"/>
    <property type="match status" value="1"/>
</dbReference>
<feature type="domain" description="Acyl-CoA dehydrogenase C-terminal" evidence="2">
    <location>
        <begin position="69"/>
        <end position="202"/>
    </location>
</feature>
<sequence>MALLPVGALTVERTWNMVGMRATGSDTLVAQSVYVPRHRIQGMAQVFSGHAESGAAPLYRVGLGSMALALAAPMLGAARAVFDDVIATIRSGKPMAMSVYRSLADAPTAQAAVADAANLIDSSQLHLNRSAESMSVCAASGVAIPYAERARLRMDIAHASESLRRAVSVLLSTGGASSFSLSAAAQRHWRDLETAARHPMLNPDLFRLVYGRALLGNEEPLATLV</sequence>
<evidence type="ECO:0000259" key="2">
    <source>
        <dbReference type="Pfam" id="PF08028"/>
    </source>
</evidence>
<keyword evidence="4" id="KW-1185">Reference proteome</keyword>
<reference evidence="3 4" key="1">
    <citation type="submission" date="2018-06" db="EMBL/GenBank/DDBJ databases">
        <authorList>
            <consortium name="Pathogen Informatics"/>
            <person name="Doyle S."/>
        </authorList>
    </citation>
    <scope>NUCLEOTIDE SEQUENCE [LARGE SCALE GENOMIC DNA]</scope>
    <source>
        <strain evidence="3 4">NCTC10821</strain>
    </source>
</reference>
<dbReference type="RefSeq" id="WP_232067780.1">
    <property type="nucleotide sequence ID" value="NZ_AP022600.1"/>
</dbReference>
<protein>
    <submittedName>
        <fullName evidence="3">Acyl-CoA dehydrogenase</fullName>
        <ecNumber evidence="3">1.14.14.12</ecNumber>
    </submittedName>
</protein>
<dbReference type="EMBL" id="UGQT01000001">
    <property type="protein sequence ID" value="STZ59701.1"/>
    <property type="molecule type" value="Genomic_DNA"/>
</dbReference>
<dbReference type="GO" id="GO:0016627">
    <property type="term" value="F:oxidoreductase activity, acting on the CH-CH group of donors"/>
    <property type="evidence" value="ECO:0007669"/>
    <property type="project" value="InterPro"/>
</dbReference>
<dbReference type="Gene3D" id="2.40.110.10">
    <property type="entry name" value="Butyryl-CoA Dehydrogenase, subunit A, domain 2"/>
    <property type="match status" value="1"/>
</dbReference>
<keyword evidence="1 3" id="KW-0560">Oxidoreductase</keyword>
<evidence type="ECO:0000313" key="3">
    <source>
        <dbReference type="EMBL" id="STZ59701.1"/>
    </source>
</evidence>
<proteinExistence type="predicted"/>
<dbReference type="Proteomes" id="UP000254978">
    <property type="component" value="Unassembled WGS sequence"/>
</dbReference>
<dbReference type="AlphaFoldDB" id="A0A378TFW6"/>
<organism evidence="3 4">
    <name type="scientific">Mycolicibacterium tokaiense</name>
    <dbReference type="NCBI Taxonomy" id="39695"/>
    <lineage>
        <taxon>Bacteria</taxon>
        <taxon>Bacillati</taxon>
        <taxon>Actinomycetota</taxon>
        <taxon>Actinomycetes</taxon>
        <taxon>Mycobacteriales</taxon>
        <taxon>Mycobacteriaceae</taxon>
        <taxon>Mycolicibacterium</taxon>
    </lineage>
</organism>
<dbReference type="GO" id="GO:0036383">
    <property type="term" value="F:3-hydroxy-9,10-secoandrosta-1,3,5(10)-triene-9,17-dione monooxygenase activity"/>
    <property type="evidence" value="ECO:0007669"/>
    <property type="project" value="UniProtKB-EC"/>
</dbReference>
<dbReference type="InterPro" id="IPR036250">
    <property type="entry name" value="AcylCo_DH-like_C"/>
</dbReference>
<accession>A0A378TFW6</accession>
<dbReference type="EC" id="1.14.14.12" evidence="3"/>
<dbReference type="InterPro" id="IPR046373">
    <property type="entry name" value="Acyl-CoA_Oxase/DH_mid-dom_sf"/>
</dbReference>
<evidence type="ECO:0000256" key="1">
    <source>
        <dbReference type="ARBA" id="ARBA00023002"/>
    </source>
</evidence>
<dbReference type="SUPFAM" id="SSF47203">
    <property type="entry name" value="Acyl-CoA dehydrogenase C-terminal domain-like"/>
    <property type="match status" value="1"/>
</dbReference>
<dbReference type="InterPro" id="IPR013107">
    <property type="entry name" value="Acyl-CoA_DH_C"/>
</dbReference>
<name>A0A378TFW6_9MYCO</name>